<dbReference type="InterPro" id="IPR029465">
    <property type="entry name" value="ATPgrasp_TupA"/>
</dbReference>
<reference evidence="1 2" key="1">
    <citation type="submission" date="2016-10" db="EMBL/GenBank/DDBJ databases">
        <authorList>
            <person name="de Groot N.N."/>
        </authorList>
    </citation>
    <scope>NUCLEOTIDE SEQUENCE [LARGE SCALE GENOMIC DNA]</scope>
    <source>
        <strain evidence="1 2">CGMCC 1.5058</strain>
    </source>
</reference>
<dbReference type="EMBL" id="FNDZ01000002">
    <property type="protein sequence ID" value="SDI32545.1"/>
    <property type="molecule type" value="Genomic_DNA"/>
</dbReference>
<evidence type="ECO:0000313" key="1">
    <source>
        <dbReference type="EMBL" id="SDI32545.1"/>
    </source>
</evidence>
<sequence>MIRMNSKFIVDKLKRIYIVSRTYDLLIESYYKFFYSDIRLITKMYQKELGFKPNLKSPELFSEKLQWLKLHWFNLEAQQCADKFLVRDYVEKKVGKKYLNRLISYYNSVDDIDLSILPQCFVLKATHASGNGFISICKDKSTYDWKLEKIKLKRALKVNYYWKRREWVYKDIKPRIICEEFLVDEEQSNELIDYKLYCFNGIPTYCQVIQNRKKSVEVDFYDMNWNHMDFNGLQKASFSPKLTEKPEGLHEMIEVAAILASDFPFVRVDFYYVNKRVIFGEMTFFPKSGYGKFTPDEWNLRIGDMIDLRSIPRRDYE</sequence>
<dbReference type="RefSeq" id="WP_051651678.1">
    <property type="nucleotide sequence ID" value="NZ_FNDZ01000002.1"/>
</dbReference>
<organism evidence="1 2">
    <name type="scientific">Proteiniclasticum ruminis</name>
    <dbReference type="NCBI Taxonomy" id="398199"/>
    <lineage>
        <taxon>Bacteria</taxon>
        <taxon>Bacillati</taxon>
        <taxon>Bacillota</taxon>
        <taxon>Clostridia</taxon>
        <taxon>Eubacteriales</taxon>
        <taxon>Clostridiaceae</taxon>
        <taxon>Proteiniclasticum</taxon>
    </lineage>
</organism>
<gene>
    <name evidence="1" type="ORF">SAMN05421804_10257</name>
</gene>
<name>A0A1G8JMX5_9CLOT</name>
<dbReference type="Pfam" id="PF14305">
    <property type="entry name" value="ATPgrasp_TupA"/>
    <property type="match status" value="1"/>
</dbReference>
<dbReference type="Proteomes" id="UP000183255">
    <property type="component" value="Unassembled WGS sequence"/>
</dbReference>
<evidence type="ECO:0000313" key="2">
    <source>
        <dbReference type="Proteomes" id="UP000183255"/>
    </source>
</evidence>
<proteinExistence type="predicted"/>
<protein>
    <submittedName>
        <fullName evidence="1">TupA-like ATPgrasp</fullName>
    </submittedName>
</protein>
<dbReference type="AlphaFoldDB" id="A0A1G8JMX5"/>
<accession>A0A1G8JMX5</accession>